<dbReference type="InterPro" id="IPR029071">
    <property type="entry name" value="Ubiquitin-like_domsf"/>
</dbReference>
<dbReference type="SUPFAM" id="SSF54236">
    <property type="entry name" value="Ubiquitin-like"/>
    <property type="match status" value="1"/>
</dbReference>
<evidence type="ECO:0000259" key="1">
    <source>
        <dbReference type="Pfam" id="PF14560"/>
    </source>
</evidence>
<keyword evidence="2" id="KW-1185">Reference proteome</keyword>
<dbReference type="InterPro" id="IPR000626">
    <property type="entry name" value="Ubiquitin-like_dom"/>
</dbReference>
<evidence type="ECO:0000313" key="2">
    <source>
        <dbReference type="Proteomes" id="UP000095283"/>
    </source>
</evidence>
<name>A0A1I7XIY1_HETBA</name>
<dbReference type="WBParaSite" id="Hba_17271">
    <property type="protein sequence ID" value="Hba_17271"/>
    <property type="gene ID" value="Hba_17271"/>
</dbReference>
<accession>A0A1I7XIY1</accession>
<sequence>MAEVYGLEISTNVMEFAYEKKFPSVLTLGELKRKLELVVGAVSELIKIELRDSDGKFVASLTDDNRSLKELGVKDGT</sequence>
<protein>
    <submittedName>
        <fullName evidence="3">Ubiquitin-like domain-containing protein</fullName>
    </submittedName>
</protein>
<dbReference type="AlphaFoldDB" id="A0A1I7XIY1"/>
<dbReference type="Proteomes" id="UP000095283">
    <property type="component" value="Unplaced"/>
</dbReference>
<proteinExistence type="predicted"/>
<evidence type="ECO:0000313" key="3">
    <source>
        <dbReference type="WBParaSite" id="Hba_17271"/>
    </source>
</evidence>
<reference evidence="3" key="1">
    <citation type="submission" date="2016-11" db="UniProtKB">
        <authorList>
            <consortium name="WormBaseParasite"/>
        </authorList>
    </citation>
    <scope>IDENTIFICATION</scope>
</reference>
<dbReference type="Pfam" id="PF14560">
    <property type="entry name" value="Ubiquitin_2"/>
    <property type="match status" value="1"/>
</dbReference>
<feature type="domain" description="Ubiquitin-like" evidence="1">
    <location>
        <begin position="7"/>
        <end position="76"/>
    </location>
</feature>
<organism evidence="2 3">
    <name type="scientific">Heterorhabditis bacteriophora</name>
    <name type="common">Entomopathogenic nematode worm</name>
    <dbReference type="NCBI Taxonomy" id="37862"/>
    <lineage>
        <taxon>Eukaryota</taxon>
        <taxon>Metazoa</taxon>
        <taxon>Ecdysozoa</taxon>
        <taxon>Nematoda</taxon>
        <taxon>Chromadorea</taxon>
        <taxon>Rhabditida</taxon>
        <taxon>Rhabditina</taxon>
        <taxon>Rhabditomorpha</taxon>
        <taxon>Strongyloidea</taxon>
        <taxon>Heterorhabditidae</taxon>
        <taxon>Heterorhabditis</taxon>
    </lineage>
</organism>
<dbReference type="Gene3D" id="3.10.20.90">
    <property type="entry name" value="Phosphatidylinositol 3-kinase Catalytic Subunit, Chain A, domain 1"/>
    <property type="match status" value="1"/>
</dbReference>